<evidence type="ECO:0000313" key="2">
    <source>
        <dbReference type="Proteomes" id="UP001221757"/>
    </source>
</evidence>
<reference evidence="1" key="1">
    <citation type="submission" date="2023-03" db="EMBL/GenBank/DDBJ databases">
        <title>Massive genome expansion in bonnet fungi (Mycena s.s.) driven by repeated elements and novel gene families across ecological guilds.</title>
        <authorList>
            <consortium name="Lawrence Berkeley National Laboratory"/>
            <person name="Harder C.B."/>
            <person name="Miyauchi S."/>
            <person name="Viragh M."/>
            <person name="Kuo A."/>
            <person name="Thoen E."/>
            <person name="Andreopoulos B."/>
            <person name="Lu D."/>
            <person name="Skrede I."/>
            <person name="Drula E."/>
            <person name="Henrissat B."/>
            <person name="Morin E."/>
            <person name="Kohler A."/>
            <person name="Barry K."/>
            <person name="LaButti K."/>
            <person name="Morin E."/>
            <person name="Salamov A."/>
            <person name="Lipzen A."/>
            <person name="Mereny Z."/>
            <person name="Hegedus B."/>
            <person name="Baldrian P."/>
            <person name="Stursova M."/>
            <person name="Weitz H."/>
            <person name="Taylor A."/>
            <person name="Grigoriev I.V."/>
            <person name="Nagy L.G."/>
            <person name="Martin F."/>
            <person name="Kauserud H."/>
        </authorList>
    </citation>
    <scope>NUCLEOTIDE SEQUENCE</scope>
    <source>
        <strain evidence="1">CBHHK067</strain>
    </source>
</reference>
<sequence>MYNLSLWRFQRCYKPRRVISEVIKTCQHNGWCCSERRVLIEDSGLEYYCEKLINNQPQVSVFEDLVQSSARPVARTKFVGCLQAVATWFRRKFCETKKLKRSSCGGGRAECEICLQSEVVHFILFPEARASCATDEMDRKDRKRGHGSGPRQMGDSATIVIGIKFNTDARRALPVLSLGLDRKGTTSWIRPGSAVKYFEGDAECKFAPSFPS</sequence>
<evidence type="ECO:0000313" key="1">
    <source>
        <dbReference type="EMBL" id="KAJ7681417.1"/>
    </source>
</evidence>
<protein>
    <submittedName>
        <fullName evidence="1">Uncharacterized protein</fullName>
    </submittedName>
</protein>
<proteinExistence type="predicted"/>
<dbReference type="AlphaFoldDB" id="A0AAD7GC91"/>
<organism evidence="1 2">
    <name type="scientific">Mycena rosella</name>
    <name type="common">Pink bonnet</name>
    <name type="synonym">Agaricus rosellus</name>
    <dbReference type="NCBI Taxonomy" id="1033263"/>
    <lineage>
        <taxon>Eukaryota</taxon>
        <taxon>Fungi</taxon>
        <taxon>Dikarya</taxon>
        <taxon>Basidiomycota</taxon>
        <taxon>Agaricomycotina</taxon>
        <taxon>Agaricomycetes</taxon>
        <taxon>Agaricomycetidae</taxon>
        <taxon>Agaricales</taxon>
        <taxon>Marasmiineae</taxon>
        <taxon>Mycenaceae</taxon>
        <taxon>Mycena</taxon>
    </lineage>
</organism>
<name>A0AAD7GC91_MYCRO</name>
<dbReference type="EMBL" id="JARKIE010000118">
    <property type="protein sequence ID" value="KAJ7681417.1"/>
    <property type="molecule type" value="Genomic_DNA"/>
</dbReference>
<comment type="caution">
    <text evidence="1">The sequence shown here is derived from an EMBL/GenBank/DDBJ whole genome shotgun (WGS) entry which is preliminary data.</text>
</comment>
<dbReference type="Proteomes" id="UP001221757">
    <property type="component" value="Unassembled WGS sequence"/>
</dbReference>
<accession>A0AAD7GC91</accession>
<gene>
    <name evidence="1" type="ORF">B0H17DRAFT_1230719</name>
</gene>
<keyword evidence="2" id="KW-1185">Reference proteome</keyword>